<dbReference type="EMBL" id="LQNU01000076">
    <property type="protein sequence ID" value="KZE76614.1"/>
    <property type="molecule type" value="Genomic_DNA"/>
</dbReference>
<evidence type="ECO:0008006" key="6">
    <source>
        <dbReference type="Google" id="ProtNLM"/>
    </source>
</evidence>
<dbReference type="InterPro" id="IPR013549">
    <property type="entry name" value="DUF1731"/>
</dbReference>
<dbReference type="Proteomes" id="UP000076630">
    <property type="component" value="Unassembled WGS sequence"/>
</dbReference>
<protein>
    <recommendedName>
        <fullName evidence="6">TIGR01777 family protein</fullName>
    </recommendedName>
</protein>
<dbReference type="InterPro" id="IPR036291">
    <property type="entry name" value="NAD(P)-bd_dom_sf"/>
</dbReference>
<reference evidence="4 5" key="1">
    <citation type="submission" date="2016-01" db="EMBL/GenBank/DDBJ databases">
        <title>Whole genome sequencing of Myroides marinus L41.</title>
        <authorList>
            <person name="Hong K.W."/>
        </authorList>
    </citation>
    <scope>NUCLEOTIDE SEQUENCE [LARGE SCALE GENOMIC DNA]</scope>
    <source>
        <strain evidence="4 5">L41</strain>
    </source>
</reference>
<dbReference type="Gene3D" id="3.40.50.720">
    <property type="entry name" value="NAD(P)-binding Rossmann-like Domain"/>
    <property type="match status" value="1"/>
</dbReference>
<comment type="caution">
    <text evidence="4">The sequence shown here is derived from an EMBL/GenBank/DDBJ whole genome shotgun (WGS) entry which is preliminary data.</text>
</comment>
<dbReference type="Pfam" id="PF08338">
    <property type="entry name" value="DUF1731"/>
    <property type="match status" value="1"/>
</dbReference>
<evidence type="ECO:0000313" key="5">
    <source>
        <dbReference type="Proteomes" id="UP000076630"/>
    </source>
</evidence>
<dbReference type="PANTHER" id="PTHR11092:SF0">
    <property type="entry name" value="EPIMERASE FAMILY PROTEIN SDR39U1"/>
    <property type="match status" value="1"/>
</dbReference>
<feature type="domain" description="NAD-dependent epimerase/dehydratase" evidence="2">
    <location>
        <begin position="3"/>
        <end position="130"/>
    </location>
</feature>
<evidence type="ECO:0000259" key="2">
    <source>
        <dbReference type="Pfam" id="PF01370"/>
    </source>
</evidence>
<evidence type="ECO:0000259" key="3">
    <source>
        <dbReference type="Pfam" id="PF08338"/>
    </source>
</evidence>
<evidence type="ECO:0000256" key="1">
    <source>
        <dbReference type="ARBA" id="ARBA00009353"/>
    </source>
</evidence>
<dbReference type="SUPFAM" id="SSF51735">
    <property type="entry name" value="NAD(P)-binding Rossmann-fold domains"/>
    <property type="match status" value="1"/>
</dbReference>
<name>A0A165QU54_9FLAO</name>
<dbReference type="InterPro" id="IPR010099">
    <property type="entry name" value="SDR39U1"/>
</dbReference>
<proteinExistence type="inferred from homology"/>
<dbReference type="InterPro" id="IPR001509">
    <property type="entry name" value="Epimerase_deHydtase"/>
</dbReference>
<dbReference type="RefSeq" id="WP_038986027.1">
    <property type="nucleotide sequence ID" value="NZ_JWJO01000019.1"/>
</dbReference>
<keyword evidence="5" id="KW-1185">Reference proteome</keyword>
<dbReference type="Pfam" id="PF01370">
    <property type="entry name" value="Epimerase"/>
    <property type="match status" value="1"/>
</dbReference>
<dbReference type="AlphaFoldDB" id="A0A165QU54"/>
<feature type="domain" description="DUF1731" evidence="3">
    <location>
        <begin position="251"/>
        <end position="296"/>
    </location>
</feature>
<dbReference type="OrthoDB" id="9801773at2"/>
<dbReference type="NCBIfam" id="TIGR01777">
    <property type="entry name" value="yfcH"/>
    <property type="match status" value="1"/>
</dbReference>
<evidence type="ECO:0000313" key="4">
    <source>
        <dbReference type="EMBL" id="KZE76614.1"/>
    </source>
</evidence>
<dbReference type="PANTHER" id="PTHR11092">
    <property type="entry name" value="SUGAR NUCLEOTIDE EPIMERASE RELATED"/>
    <property type="match status" value="1"/>
</dbReference>
<comment type="similarity">
    <text evidence="1">Belongs to the NAD(P)-dependent epimerase/dehydratase family. SDR39U1 subfamily.</text>
</comment>
<accession>A0A165QU54</accession>
<gene>
    <name evidence="4" type="ORF">AV926_15850</name>
</gene>
<sequence>MRVLITGATGFIGGRICKALISKGVEVNYLTRSLSDEKLIGAKGFLWDPYKEQIDLTSLEGVEVIIHLAGSSIADSWSTKGKQLIMDSRVIPTAFLVQTLKNNTHEVKRVIGASAIGIYSDINEIQSEDNFTKANNFLGKVVQQWEDGNNAFKELGLMVSLIRIGLVLDMQECALATMVKPVKLWLGAPIGTGKQYYSWIHIKDLVRLFVYVLEHNLEGIYNAVAPEPLTNREFTKILGQALKRPIWMPAIPEGVIRLALGEKAILVTEGQRVDSSKIRKEGFEFDFNTLKVALDDFVLCS</sequence>
<organism evidence="4 5">
    <name type="scientific">Myroides marinus</name>
    <dbReference type="NCBI Taxonomy" id="703342"/>
    <lineage>
        <taxon>Bacteria</taxon>
        <taxon>Pseudomonadati</taxon>
        <taxon>Bacteroidota</taxon>
        <taxon>Flavobacteriia</taxon>
        <taxon>Flavobacteriales</taxon>
        <taxon>Flavobacteriaceae</taxon>
        <taxon>Myroides</taxon>
    </lineage>
</organism>